<keyword evidence="3" id="KW-1185">Reference proteome</keyword>
<protein>
    <submittedName>
        <fullName evidence="2">Uncharacterized protein</fullName>
    </submittedName>
</protein>
<evidence type="ECO:0000256" key="1">
    <source>
        <dbReference type="SAM" id="MobiDB-lite"/>
    </source>
</evidence>
<dbReference type="Proteomes" id="UP001359485">
    <property type="component" value="Unassembled WGS sequence"/>
</dbReference>
<accession>A0ABR1AGX0</accession>
<comment type="caution">
    <text evidence="2">The sequence shown here is derived from an EMBL/GenBank/DDBJ whole genome shotgun (WGS) entry which is preliminary data.</text>
</comment>
<evidence type="ECO:0000313" key="2">
    <source>
        <dbReference type="EMBL" id="KAK6619220.1"/>
    </source>
</evidence>
<evidence type="ECO:0000313" key="3">
    <source>
        <dbReference type="Proteomes" id="UP001359485"/>
    </source>
</evidence>
<reference evidence="2 3" key="1">
    <citation type="submission" date="2023-09" db="EMBL/GenBank/DDBJ databases">
        <title>Genomes of two closely related lineages of the louse Polyplax serrata with different host specificities.</title>
        <authorList>
            <person name="Martinu J."/>
            <person name="Tarabai H."/>
            <person name="Stefka J."/>
            <person name="Hypsa V."/>
        </authorList>
    </citation>
    <scope>NUCLEOTIDE SEQUENCE [LARGE SCALE GENOMIC DNA]</scope>
    <source>
        <strain evidence="2">98ZLc_SE</strain>
    </source>
</reference>
<sequence>MGRQCCKKKPSSGQILVKCSSSDDGQGKSTKNNVTGEDGAVLVPGVRIITGDNTDNTTHLRKAEVRNPAILSFDQD</sequence>
<organism evidence="2 3">
    <name type="scientific">Polyplax serrata</name>
    <name type="common">Common mouse louse</name>
    <dbReference type="NCBI Taxonomy" id="468196"/>
    <lineage>
        <taxon>Eukaryota</taxon>
        <taxon>Metazoa</taxon>
        <taxon>Ecdysozoa</taxon>
        <taxon>Arthropoda</taxon>
        <taxon>Hexapoda</taxon>
        <taxon>Insecta</taxon>
        <taxon>Pterygota</taxon>
        <taxon>Neoptera</taxon>
        <taxon>Paraneoptera</taxon>
        <taxon>Psocodea</taxon>
        <taxon>Troctomorpha</taxon>
        <taxon>Phthiraptera</taxon>
        <taxon>Anoplura</taxon>
        <taxon>Polyplacidae</taxon>
        <taxon>Polyplax</taxon>
    </lineage>
</organism>
<proteinExistence type="predicted"/>
<feature type="region of interest" description="Disordered" evidence="1">
    <location>
        <begin position="16"/>
        <end position="37"/>
    </location>
</feature>
<name>A0ABR1AGX0_POLSC</name>
<feature type="compositionally biased region" description="Polar residues" evidence="1">
    <location>
        <begin position="16"/>
        <end position="35"/>
    </location>
</feature>
<dbReference type="EMBL" id="JAWJWF010000049">
    <property type="protein sequence ID" value="KAK6619220.1"/>
    <property type="molecule type" value="Genomic_DNA"/>
</dbReference>
<gene>
    <name evidence="2" type="ORF">RUM44_003602</name>
</gene>